<keyword evidence="2" id="KW-1185">Reference proteome</keyword>
<proteinExistence type="predicted"/>
<dbReference type="EMBL" id="CP076456">
    <property type="protein sequence ID" value="QWQ37761.1"/>
    <property type="molecule type" value="Genomic_DNA"/>
</dbReference>
<organism evidence="1 2">
    <name type="scientific">Arthrobacter sunyaminii</name>
    <dbReference type="NCBI Taxonomy" id="2816859"/>
    <lineage>
        <taxon>Bacteria</taxon>
        <taxon>Bacillati</taxon>
        <taxon>Actinomycetota</taxon>
        <taxon>Actinomycetes</taxon>
        <taxon>Micrococcales</taxon>
        <taxon>Micrococcaceae</taxon>
        <taxon>Arthrobacter</taxon>
    </lineage>
</organism>
<dbReference type="RefSeq" id="WP_207346755.1">
    <property type="nucleotide sequence ID" value="NZ_CP076456.1"/>
</dbReference>
<reference evidence="1" key="1">
    <citation type="submission" date="2021-06" db="EMBL/GenBank/DDBJ databases">
        <title>Novel species in genus Arthrobacter.</title>
        <authorList>
            <person name="Zhang G."/>
        </authorList>
    </citation>
    <scope>NUCLEOTIDE SEQUENCE</scope>
    <source>
        <strain evidence="1">Zg-ZUI122</strain>
    </source>
</reference>
<gene>
    <name evidence="1" type="ORF">KG104_08690</name>
</gene>
<dbReference type="AlphaFoldDB" id="A0A975XMD8"/>
<dbReference type="Proteomes" id="UP000680588">
    <property type="component" value="Chromosome"/>
</dbReference>
<evidence type="ECO:0000313" key="2">
    <source>
        <dbReference type="Proteomes" id="UP000680588"/>
    </source>
</evidence>
<name>A0A975XMD8_9MICC</name>
<accession>A0A975XMD8</accession>
<evidence type="ECO:0000313" key="1">
    <source>
        <dbReference type="EMBL" id="QWQ37761.1"/>
    </source>
</evidence>
<protein>
    <submittedName>
        <fullName evidence="1">Uncharacterized protein</fullName>
    </submittedName>
</protein>
<sequence length="88" mass="9751">MITLQQDNDGFIRMDRHFPKSAPVSIVFTDGSTEVLTGAQINKAYDDALADFRAKNHLDAKGFTRIANKRVLDNNKINFVPVSPGMGQ</sequence>
<dbReference type="KEGG" id="asun:KG104_08690"/>